<accession>A0ABU0D5W0</accession>
<evidence type="ECO:0000313" key="2">
    <source>
        <dbReference type="EMBL" id="MDQ0343793.1"/>
    </source>
</evidence>
<dbReference type="SUPFAM" id="SSF48371">
    <property type="entry name" value="ARM repeat"/>
    <property type="match status" value="1"/>
</dbReference>
<keyword evidence="1" id="KW-0812">Transmembrane</keyword>
<gene>
    <name evidence="2" type="ORF">J2S14_002628</name>
</gene>
<evidence type="ECO:0000256" key="1">
    <source>
        <dbReference type="SAM" id="Phobius"/>
    </source>
</evidence>
<proteinExistence type="predicted"/>
<name>A0ABU0D5W0_9BACI</name>
<sequence>MNTMILLYLILIIAAAQLLILCYLLIRKYKNNKRQLYVKKTYETLMPIYLEYIMASPEQDIEEIVRRDDDLAIVEKILIDYLRNVNRNEDVIRIQHLAAALLTEKYTKALRSRQWSTRMNTLSLIELFKLKIFILPLLEKLNTSNKLDEEIVQTMKTVASLQELGLINFLVKKTEIPERVLFDILVRYEVKHIDSIINMISNSHDERILRALIQVISNHHYQNGFPFVRRHLLSKDGETRLRVLQAFEEMNQMVDPSEITPFLSSTIWQERMLAVKICAKLKLNRFQPFLNQLIGDQVWWVRYYSGQAISQLQDGELLLQYIAEQHRDRYARDMAKQWMSTMMGGTM</sequence>
<dbReference type="Gene3D" id="1.25.10.10">
    <property type="entry name" value="Leucine-rich Repeat Variant"/>
    <property type="match status" value="1"/>
</dbReference>
<dbReference type="InterPro" id="IPR016024">
    <property type="entry name" value="ARM-type_fold"/>
</dbReference>
<protein>
    <recommendedName>
        <fullName evidence="4">HEAT repeat domain-containing protein</fullName>
    </recommendedName>
</protein>
<comment type="caution">
    <text evidence="2">The sequence shown here is derived from an EMBL/GenBank/DDBJ whole genome shotgun (WGS) entry which is preliminary data.</text>
</comment>
<dbReference type="RefSeq" id="WP_244681977.1">
    <property type="nucleotide sequence ID" value="NZ_JALIRM010000009.1"/>
</dbReference>
<dbReference type="Proteomes" id="UP001232343">
    <property type="component" value="Unassembled WGS sequence"/>
</dbReference>
<reference evidence="2 3" key="1">
    <citation type="submission" date="2023-07" db="EMBL/GenBank/DDBJ databases">
        <title>Genomic Encyclopedia of Type Strains, Phase IV (KMG-IV): sequencing the most valuable type-strain genomes for metagenomic binning, comparative biology and taxonomic classification.</title>
        <authorList>
            <person name="Goeker M."/>
        </authorList>
    </citation>
    <scope>NUCLEOTIDE SEQUENCE [LARGE SCALE GENOMIC DNA]</scope>
    <source>
        <strain evidence="2 3">DSM 27848</strain>
    </source>
</reference>
<organism evidence="2 3">
    <name type="scientific">Lederbergia wuyishanensis</name>
    <dbReference type="NCBI Taxonomy" id="1347903"/>
    <lineage>
        <taxon>Bacteria</taxon>
        <taxon>Bacillati</taxon>
        <taxon>Bacillota</taxon>
        <taxon>Bacilli</taxon>
        <taxon>Bacillales</taxon>
        <taxon>Bacillaceae</taxon>
        <taxon>Lederbergia</taxon>
    </lineage>
</organism>
<dbReference type="InterPro" id="IPR011989">
    <property type="entry name" value="ARM-like"/>
</dbReference>
<keyword evidence="3" id="KW-1185">Reference proteome</keyword>
<dbReference type="EMBL" id="JAUSUO010000006">
    <property type="protein sequence ID" value="MDQ0343793.1"/>
    <property type="molecule type" value="Genomic_DNA"/>
</dbReference>
<keyword evidence="1" id="KW-1133">Transmembrane helix</keyword>
<keyword evidence="1" id="KW-0472">Membrane</keyword>
<feature type="transmembrane region" description="Helical" evidence="1">
    <location>
        <begin position="6"/>
        <end position="26"/>
    </location>
</feature>
<evidence type="ECO:0008006" key="4">
    <source>
        <dbReference type="Google" id="ProtNLM"/>
    </source>
</evidence>
<evidence type="ECO:0000313" key="3">
    <source>
        <dbReference type="Proteomes" id="UP001232343"/>
    </source>
</evidence>